<evidence type="ECO:0000256" key="1">
    <source>
        <dbReference type="SAM" id="MobiDB-lite"/>
    </source>
</evidence>
<keyword evidence="3" id="KW-1185">Reference proteome</keyword>
<evidence type="ECO:0000313" key="2">
    <source>
        <dbReference type="EMBL" id="TNN82361.1"/>
    </source>
</evidence>
<feature type="region of interest" description="Disordered" evidence="1">
    <location>
        <begin position="24"/>
        <end position="55"/>
    </location>
</feature>
<dbReference type="EMBL" id="SRLO01000040">
    <property type="protein sequence ID" value="TNN82361.1"/>
    <property type="molecule type" value="Genomic_DNA"/>
</dbReference>
<gene>
    <name evidence="2" type="ORF">EYF80_007482</name>
</gene>
<dbReference type="AlphaFoldDB" id="A0A4Z2IX82"/>
<sequence length="136" mass="14415">MQLSQSGEEGQTSILNVTDVVKPEAQPGRIPQPGSGCGPDEAHAESLGDLKDGHHNIPAKAPASTFLMRFSWILISTREAGKFLGTVTGHCKRIPAGAKRIWIGTIMQPDPLVSEDASCPIGIQFATNHSATGLYP</sequence>
<name>A0A4Z2IX82_9TELE</name>
<protein>
    <submittedName>
        <fullName evidence="2">Uncharacterized protein</fullName>
    </submittedName>
</protein>
<evidence type="ECO:0000313" key="3">
    <source>
        <dbReference type="Proteomes" id="UP000314294"/>
    </source>
</evidence>
<dbReference type="Proteomes" id="UP000314294">
    <property type="component" value="Unassembled WGS sequence"/>
</dbReference>
<reference evidence="2 3" key="1">
    <citation type="submission" date="2019-03" db="EMBL/GenBank/DDBJ databases">
        <title>First draft genome of Liparis tanakae, snailfish: a comprehensive survey of snailfish specific genes.</title>
        <authorList>
            <person name="Kim W."/>
            <person name="Song I."/>
            <person name="Jeong J.-H."/>
            <person name="Kim D."/>
            <person name="Kim S."/>
            <person name="Ryu S."/>
            <person name="Song J.Y."/>
            <person name="Lee S.K."/>
        </authorList>
    </citation>
    <scope>NUCLEOTIDE SEQUENCE [LARGE SCALE GENOMIC DNA]</scope>
    <source>
        <tissue evidence="2">Muscle</tissue>
    </source>
</reference>
<organism evidence="2 3">
    <name type="scientific">Liparis tanakae</name>
    <name type="common">Tanaka's snailfish</name>
    <dbReference type="NCBI Taxonomy" id="230148"/>
    <lineage>
        <taxon>Eukaryota</taxon>
        <taxon>Metazoa</taxon>
        <taxon>Chordata</taxon>
        <taxon>Craniata</taxon>
        <taxon>Vertebrata</taxon>
        <taxon>Euteleostomi</taxon>
        <taxon>Actinopterygii</taxon>
        <taxon>Neopterygii</taxon>
        <taxon>Teleostei</taxon>
        <taxon>Neoteleostei</taxon>
        <taxon>Acanthomorphata</taxon>
        <taxon>Eupercaria</taxon>
        <taxon>Perciformes</taxon>
        <taxon>Cottioidei</taxon>
        <taxon>Cottales</taxon>
        <taxon>Liparidae</taxon>
        <taxon>Liparis</taxon>
    </lineage>
</organism>
<feature type="compositionally biased region" description="Basic and acidic residues" evidence="1">
    <location>
        <begin position="40"/>
        <end position="55"/>
    </location>
</feature>
<comment type="caution">
    <text evidence="2">The sequence shown here is derived from an EMBL/GenBank/DDBJ whole genome shotgun (WGS) entry which is preliminary data.</text>
</comment>
<proteinExistence type="predicted"/>
<accession>A0A4Z2IX82</accession>